<organism evidence="1 2">
    <name type="scientific">Cuscuta epithymum</name>
    <dbReference type="NCBI Taxonomy" id="186058"/>
    <lineage>
        <taxon>Eukaryota</taxon>
        <taxon>Viridiplantae</taxon>
        <taxon>Streptophyta</taxon>
        <taxon>Embryophyta</taxon>
        <taxon>Tracheophyta</taxon>
        <taxon>Spermatophyta</taxon>
        <taxon>Magnoliopsida</taxon>
        <taxon>eudicotyledons</taxon>
        <taxon>Gunneridae</taxon>
        <taxon>Pentapetalae</taxon>
        <taxon>asterids</taxon>
        <taxon>lamiids</taxon>
        <taxon>Solanales</taxon>
        <taxon>Convolvulaceae</taxon>
        <taxon>Cuscuteae</taxon>
        <taxon>Cuscuta</taxon>
        <taxon>Cuscuta subgen. Cuscuta</taxon>
    </lineage>
</organism>
<dbReference type="AlphaFoldDB" id="A0AAV0EBA9"/>
<sequence length="102" mass="10795">MPPAHAIAEACSLLKLTPVPGSELKPLQGTSSFTGLQQLTCNSLWVPASPPVQASGSGLCHLASKQVGYVAALPVARSHLARRRITAPLFTSSKKKIDFFQI</sequence>
<evidence type="ECO:0000313" key="2">
    <source>
        <dbReference type="Proteomes" id="UP001152523"/>
    </source>
</evidence>
<dbReference type="EMBL" id="CAMAPF010000915">
    <property type="protein sequence ID" value="CAH9120759.1"/>
    <property type="molecule type" value="Genomic_DNA"/>
</dbReference>
<name>A0AAV0EBA9_9ASTE</name>
<proteinExistence type="predicted"/>
<keyword evidence="2" id="KW-1185">Reference proteome</keyword>
<reference evidence="1" key="1">
    <citation type="submission" date="2022-07" db="EMBL/GenBank/DDBJ databases">
        <authorList>
            <person name="Macas J."/>
            <person name="Novak P."/>
            <person name="Neumann P."/>
        </authorList>
    </citation>
    <scope>NUCLEOTIDE SEQUENCE</scope>
</reference>
<gene>
    <name evidence="1" type="ORF">CEPIT_LOCUS23190</name>
</gene>
<dbReference type="Proteomes" id="UP001152523">
    <property type="component" value="Unassembled WGS sequence"/>
</dbReference>
<protein>
    <submittedName>
        <fullName evidence="1">Uncharacterized protein</fullName>
    </submittedName>
</protein>
<evidence type="ECO:0000313" key="1">
    <source>
        <dbReference type="EMBL" id="CAH9120759.1"/>
    </source>
</evidence>
<accession>A0AAV0EBA9</accession>
<comment type="caution">
    <text evidence="1">The sequence shown here is derived from an EMBL/GenBank/DDBJ whole genome shotgun (WGS) entry which is preliminary data.</text>
</comment>